<evidence type="ECO:0000256" key="2">
    <source>
        <dbReference type="ARBA" id="ARBA00022525"/>
    </source>
</evidence>
<evidence type="ECO:0008006" key="12">
    <source>
        <dbReference type="Google" id="ProtNLM"/>
    </source>
</evidence>
<keyword evidence="11" id="KW-1185">Reference proteome</keyword>
<dbReference type="InterPro" id="IPR057856">
    <property type="entry name" value="VWC2L_C"/>
</dbReference>
<organism evidence="10 11">
    <name type="scientific">Gambusia affinis</name>
    <name type="common">Western mosquitofish</name>
    <name type="synonym">Heterandria affinis</name>
    <dbReference type="NCBI Taxonomy" id="33528"/>
    <lineage>
        <taxon>Eukaryota</taxon>
        <taxon>Metazoa</taxon>
        <taxon>Chordata</taxon>
        <taxon>Craniata</taxon>
        <taxon>Vertebrata</taxon>
        <taxon>Euteleostomi</taxon>
        <taxon>Actinopterygii</taxon>
        <taxon>Neopterygii</taxon>
        <taxon>Teleostei</taxon>
        <taxon>Neoteleostei</taxon>
        <taxon>Acanthomorphata</taxon>
        <taxon>Ovalentaria</taxon>
        <taxon>Atherinomorphae</taxon>
        <taxon>Cyprinodontiformes</taxon>
        <taxon>Poeciliidae</taxon>
        <taxon>Poeciliinae</taxon>
        <taxon>Gambusia</taxon>
    </lineage>
</organism>
<evidence type="ECO:0000259" key="8">
    <source>
        <dbReference type="Pfam" id="PF23331"/>
    </source>
</evidence>
<keyword evidence="3 7" id="KW-0732">Signal</keyword>
<accession>A0A315W640</accession>
<dbReference type="InterPro" id="IPR042979">
    <property type="entry name" value="VWC2/VWC2L"/>
</dbReference>
<dbReference type="GO" id="GO:0005615">
    <property type="term" value="C:extracellular space"/>
    <property type="evidence" value="ECO:0007669"/>
    <property type="project" value="TreeGrafter"/>
</dbReference>
<gene>
    <name evidence="10" type="ORF">CCH79_00015725</name>
</gene>
<dbReference type="Proteomes" id="UP000250572">
    <property type="component" value="Unassembled WGS sequence"/>
</dbReference>
<feature type="domain" description="VWC2L-like N-terminal" evidence="9">
    <location>
        <begin position="43"/>
        <end position="82"/>
    </location>
</feature>
<evidence type="ECO:0000256" key="3">
    <source>
        <dbReference type="ARBA" id="ARBA00022729"/>
    </source>
</evidence>
<dbReference type="EMBL" id="NHOQ01000420">
    <property type="protein sequence ID" value="PWA30347.1"/>
    <property type="molecule type" value="Genomic_DNA"/>
</dbReference>
<reference evidence="10 11" key="1">
    <citation type="journal article" date="2018" name="G3 (Bethesda)">
        <title>A High-Quality Reference Genome for the Invasive Mosquitofish Gambusia affinis Using a Chicago Library.</title>
        <authorList>
            <person name="Hoffberg S.L."/>
            <person name="Troendle N.J."/>
            <person name="Glenn T.C."/>
            <person name="Mahmud O."/>
            <person name="Louha S."/>
            <person name="Chalopin D."/>
            <person name="Bennetzen J.L."/>
            <person name="Mauricio R."/>
        </authorList>
    </citation>
    <scope>NUCLEOTIDE SEQUENCE [LARGE SCALE GENOMIC DNA]</scope>
    <source>
        <strain evidence="10">NE01/NJP1002.9</strain>
        <tissue evidence="10">Muscle</tissue>
    </source>
</reference>
<proteinExistence type="predicted"/>
<dbReference type="PANTHER" id="PTHR46252">
    <property type="entry name" value="BRORIN FAMILY MEMBER"/>
    <property type="match status" value="1"/>
</dbReference>
<dbReference type="GO" id="GO:0032281">
    <property type="term" value="C:AMPA glutamate receptor complex"/>
    <property type="evidence" value="ECO:0007669"/>
    <property type="project" value="TreeGrafter"/>
</dbReference>
<evidence type="ECO:0000256" key="7">
    <source>
        <dbReference type="SAM" id="SignalP"/>
    </source>
</evidence>
<comment type="caution">
    <text evidence="10">The sequence shown here is derived from an EMBL/GenBank/DDBJ whole genome shotgun (WGS) entry which is preliminary data.</text>
</comment>
<dbReference type="Pfam" id="PF23333">
    <property type="entry name" value="VWC2L_1st"/>
    <property type="match status" value="1"/>
</dbReference>
<name>A0A315W640_GAMAF</name>
<evidence type="ECO:0000256" key="1">
    <source>
        <dbReference type="ARBA" id="ARBA00004613"/>
    </source>
</evidence>
<keyword evidence="4" id="KW-0677">Repeat</keyword>
<comment type="subcellular location">
    <subcellularLocation>
        <location evidence="1">Secreted</location>
    </subcellularLocation>
    <subcellularLocation>
        <location evidence="6">Synapse</location>
    </subcellularLocation>
</comment>
<dbReference type="Pfam" id="PF23334">
    <property type="entry name" value="VWC2L_2nd"/>
    <property type="match status" value="1"/>
</dbReference>
<keyword evidence="5" id="KW-0770">Synapse</keyword>
<evidence type="ECO:0000313" key="10">
    <source>
        <dbReference type="EMBL" id="PWA30347.1"/>
    </source>
</evidence>
<evidence type="ECO:0000256" key="6">
    <source>
        <dbReference type="ARBA" id="ARBA00034103"/>
    </source>
</evidence>
<dbReference type="GO" id="GO:0045202">
    <property type="term" value="C:synapse"/>
    <property type="evidence" value="ECO:0007669"/>
    <property type="project" value="UniProtKB-SubCell"/>
</dbReference>
<dbReference type="SUPFAM" id="SSF57603">
    <property type="entry name" value="FnI-like domain"/>
    <property type="match status" value="1"/>
</dbReference>
<feature type="signal peptide" evidence="7">
    <location>
        <begin position="1"/>
        <end position="24"/>
    </location>
</feature>
<dbReference type="PANTHER" id="PTHR46252:SF5">
    <property type="entry name" value="BRORIN-LIKE"/>
    <property type="match status" value="1"/>
</dbReference>
<evidence type="ECO:0000259" key="9">
    <source>
        <dbReference type="Pfam" id="PF23333"/>
    </source>
</evidence>
<protein>
    <recommendedName>
        <fullName evidence="12">VWFC domain-containing protein</fullName>
    </recommendedName>
</protein>
<dbReference type="InterPro" id="IPR059152">
    <property type="entry name" value="VWC2L_N"/>
</dbReference>
<evidence type="ECO:0000313" key="11">
    <source>
        <dbReference type="Proteomes" id="UP000250572"/>
    </source>
</evidence>
<sequence length="659" mass="72741">MVKRALPGLSVALAALLLIPGRAAEEYSTKTEPDYEFGDYRGKWCIDDHGFVYSIGEVYYPSPTACPCTCTVDGPVCVRPRCPRIHPQCTRIRYKACCPVCEAMARVCVYGGKTYRLLEEFRVRQIQTSPSLHSVRSRPVSRCERCRCEANREVYCSISDCPAPHCVNPTYEPNHCCPICKTGPNCFARSRVIPAGERVNIDEETVCYCTYRDGTWHTHPQATCEQRPLPSSTLRTHTDAPMDEDAMLPALEAILGHRFAFFHCGHDHVTHSCSRQPVQTPLDALYRDYVQVLGTCGTDGAPSVKTSITGDTKTLKTEQLVSSLIEIGGLFVGSSVPDSRLTGRGEGEGGRHAANVARRNMLSRTAASVVREVDRSQRMDKEFRVQMFRSLRDKPQQIAAGAAGNDGSSKYRLRRPESNSHLLICNVGVLPCPPPVELHWLVPPLQSLLQEPLIHCVMETAEKKREMNAERTCSLEENRKRNVKYESKKEKEAGSSIGRRTGRMATAATPPTGTETLFLDSSGRVTSVLRAQGAVVGAVAALLVEVDVGSDAALQQGLGRPGVVAHAQEDLVRLVLAEEAQGVHLQDKPTAQSASDRGYTGFTSHLSRKSLSVQEMLRTKSVFTPKVKADLLQSNFDQAEASQWILFRTARQGSSWFKF</sequence>
<dbReference type="Pfam" id="PF23331">
    <property type="entry name" value="VWC2L_C"/>
    <property type="match status" value="1"/>
</dbReference>
<feature type="chain" id="PRO_5016237574" description="VWFC domain-containing protein" evidence="7">
    <location>
        <begin position="25"/>
        <end position="659"/>
    </location>
</feature>
<evidence type="ECO:0000256" key="5">
    <source>
        <dbReference type="ARBA" id="ARBA00023018"/>
    </source>
</evidence>
<feature type="domain" description="VWC2L C-terminal" evidence="8">
    <location>
        <begin position="185"/>
        <end position="228"/>
    </location>
</feature>
<evidence type="ECO:0000256" key="4">
    <source>
        <dbReference type="ARBA" id="ARBA00022737"/>
    </source>
</evidence>
<dbReference type="GO" id="GO:0030514">
    <property type="term" value="P:negative regulation of BMP signaling pathway"/>
    <property type="evidence" value="ECO:0007669"/>
    <property type="project" value="TreeGrafter"/>
</dbReference>
<dbReference type="AlphaFoldDB" id="A0A315W640"/>
<keyword evidence="2" id="KW-0964">Secreted</keyword>